<accession>A0A3P2A6C1</accession>
<organism evidence="1 2">
    <name type="scientific">Conchiformibius steedae</name>
    <dbReference type="NCBI Taxonomy" id="153493"/>
    <lineage>
        <taxon>Bacteria</taxon>
        <taxon>Pseudomonadati</taxon>
        <taxon>Pseudomonadota</taxon>
        <taxon>Betaproteobacteria</taxon>
        <taxon>Neisseriales</taxon>
        <taxon>Neisseriaceae</taxon>
        <taxon>Conchiformibius</taxon>
    </lineage>
</organism>
<dbReference type="Pfam" id="PF05728">
    <property type="entry name" value="UPF0227"/>
    <property type="match status" value="1"/>
</dbReference>
<dbReference type="InterPro" id="IPR029058">
    <property type="entry name" value="AB_hydrolase_fold"/>
</dbReference>
<proteinExistence type="predicted"/>
<evidence type="ECO:0008006" key="3">
    <source>
        <dbReference type="Google" id="ProtNLM"/>
    </source>
</evidence>
<dbReference type="Proteomes" id="UP000269923">
    <property type="component" value="Unassembled WGS sequence"/>
</dbReference>
<comment type="caution">
    <text evidence="1">The sequence shown here is derived from an EMBL/GenBank/DDBJ whole genome shotgun (WGS) entry which is preliminary data.</text>
</comment>
<dbReference type="AlphaFoldDB" id="A0A3P2A6C1"/>
<dbReference type="SUPFAM" id="SSF53474">
    <property type="entry name" value="alpha/beta-Hydrolases"/>
    <property type="match status" value="1"/>
</dbReference>
<dbReference type="OrthoDB" id="9814831at2"/>
<protein>
    <recommendedName>
        <fullName evidence="3">Esterase</fullName>
    </recommendedName>
</protein>
<dbReference type="PANTHER" id="PTHR35602:SF3">
    <property type="entry name" value="ESTERASE YQIA"/>
    <property type="match status" value="1"/>
</dbReference>
<dbReference type="PANTHER" id="PTHR35602">
    <property type="entry name" value="ESTERASE YQIA-RELATED"/>
    <property type="match status" value="1"/>
</dbReference>
<evidence type="ECO:0000313" key="2">
    <source>
        <dbReference type="Proteomes" id="UP000269923"/>
    </source>
</evidence>
<dbReference type="STRING" id="1121352.GCA_000620925_00894"/>
<reference evidence="1 2" key="1">
    <citation type="submission" date="2018-11" db="EMBL/GenBank/DDBJ databases">
        <title>Genomes From Bacteria Associated with the Canine Oral Cavity: a Test Case for Automated Genome-Based Taxonomic Assignment.</title>
        <authorList>
            <person name="Coil D.A."/>
            <person name="Jospin G."/>
            <person name="Darling A.E."/>
            <person name="Wallis C."/>
            <person name="Davis I.J."/>
            <person name="Harris S."/>
            <person name="Eisen J.A."/>
            <person name="Holcombe L.J."/>
            <person name="O'Flynn C."/>
        </authorList>
    </citation>
    <scope>NUCLEOTIDE SEQUENCE [LARGE SCALE GENOMIC DNA]</scope>
    <source>
        <strain evidence="1 2">COT-280</strain>
    </source>
</reference>
<gene>
    <name evidence="1" type="ORF">EII21_02960</name>
</gene>
<keyword evidence="2" id="KW-1185">Reference proteome</keyword>
<dbReference type="Gene3D" id="3.40.50.1820">
    <property type="entry name" value="alpha/beta hydrolase"/>
    <property type="match status" value="1"/>
</dbReference>
<dbReference type="InterPro" id="IPR008886">
    <property type="entry name" value="UPF0227/Esterase_YqiA"/>
</dbReference>
<sequence length="198" mass="22157">MDKNMRLIYLHGLGGLPNGEKGKQLHNYCQMFYPNVRVVRPDLNLPPPQVMDLLDGLMAEPTPAVVMGLSLGGFFALKMHERYGCPTVLLNPSVHPHQSLLRFFPQDNPQPNDVGHTTEGGWQVKWSDIQWFTDNPAPPPQHPERCLLLVQTGDTRLDYREAVAHCTGVHQIIEAGGDHRISNFPDKIPQLLAFLLAG</sequence>
<evidence type="ECO:0000313" key="1">
    <source>
        <dbReference type="EMBL" id="RRD90929.1"/>
    </source>
</evidence>
<dbReference type="EMBL" id="RQYC01000003">
    <property type="protein sequence ID" value="RRD90929.1"/>
    <property type="molecule type" value="Genomic_DNA"/>
</dbReference>
<name>A0A3P2A6C1_9NEIS</name>